<dbReference type="GO" id="GO:0046872">
    <property type="term" value="F:metal ion binding"/>
    <property type="evidence" value="ECO:0007669"/>
    <property type="project" value="UniProtKB-KW"/>
</dbReference>
<evidence type="ECO:0000256" key="5">
    <source>
        <dbReference type="PIRSR" id="PIRSR604294-1"/>
    </source>
</evidence>
<dbReference type="Proteomes" id="UP000694843">
    <property type="component" value="Unplaced"/>
</dbReference>
<evidence type="ECO:0000256" key="4">
    <source>
        <dbReference type="ARBA" id="ARBA00023004"/>
    </source>
</evidence>
<gene>
    <name evidence="7" type="primary">LOC108668518</name>
</gene>
<dbReference type="GO" id="GO:0003834">
    <property type="term" value="F:beta-carotene 15,15'-dioxygenase activity"/>
    <property type="evidence" value="ECO:0007669"/>
    <property type="project" value="TreeGrafter"/>
</dbReference>
<feature type="binding site" evidence="5">
    <location>
        <position position="306"/>
    </location>
    <ligand>
        <name>Fe cation</name>
        <dbReference type="ChEBI" id="CHEBI:24875"/>
        <note>catalytic</note>
    </ligand>
</feature>
<evidence type="ECO:0000256" key="3">
    <source>
        <dbReference type="ARBA" id="ARBA00023002"/>
    </source>
</evidence>
<sequence>MPYDFGTWDRNCNAEQSQPLTGTLTGTIPSWLRGSLVCNGPGLMKYGDHEFKHVFDGSAMLQKFTISETGMTYTSKFIKSFAYTTNTEHQQIVVSEFGTRGCSVTKGFLSKLGSKFQFDKMFSDNPPVTLARFGGAYYATTEAPFLHRIDLDTLETGEKVNLHKLLNLNSQCPHPVTLADGATVNVHSAVGPLGPRYEVVKFPPTCPAGADSVFAKPVKLASCETRWKLNPCHMHTFGLTEHYALLPEQPLTVDVTAMVANTIKDKPLIEGMEWLKDKQVKYRILSLETGKELKLKVKSESFFYMHIANCYEEADHLVFDVTTFETPSLLHQFKLENLRTKGSALAGEVDSGCIRRYVVPLNESVKAAPEENLVKLPGAQATAHRQKDGTIFLTSQKLSDVAYENPVVNPAMERKPYNFFYGISGDMTSNKASVGKVNVRTAEVTRWDAPDDVYAASIAFAPRPGATAEDDGVLLVHCVHAERRRVSLWLLSAADLSDIASASFTLATDAPRALHAVYMP</sequence>
<name>A0A8B7NCC2_HYAAZ</name>
<feature type="binding site" evidence="5">
    <location>
        <position position="235"/>
    </location>
    <ligand>
        <name>Fe cation</name>
        <dbReference type="ChEBI" id="CHEBI:24875"/>
        <note>catalytic</note>
    </ligand>
</feature>
<dbReference type="RefSeq" id="XP_018011240.1">
    <property type="nucleotide sequence ID" value="XM_018155751.2"/>
</dbReference>
<keyword evidence="4 5" id="KW-0408">Iron</keyword>
<dbReference type="AlphaFoldDB" id="A0A8B7NCC2"/>
<dbReference type="Pfam" id="PF03055">
    <property type="entry name" value="RPE65"/>
    <property type="match status" value="1"/>
</dbReference>
<organism evidence="6 7">
    <name type="scientific">Hyalella azteca</name>
    <name type="common">Amphipod</name>
    <dbReference type="NCBI Taxonomy" id="294128"/>
    <lineage>
        <taxon>Eukaryota</taxon>
        <taxon>Metazoa</taxon>
        <taxon>Ecdysozoa</taxon>
        <taxon>Arthropoda</taxon>
        <taxon>Crustacea</taxon>
        <taxon>Multicrustacea</taxon>
        <taxon>Malacostraca</taxon>
        <taxon>Eumalacostraca</taxon>
        <taxon>Peracarida</taxon>
        <taxon>Amphipoda</taxon>
        <taxon>Senticaudata</taxon>
        <taxon>Talitrida</taxon>
        <taxon>Talitroidea</taxon>
        <taxon>Hyalellidae</taxon>
        <taxon>Hyalella</taxon>
    </lineage>
</organism>
<evidence type="ECO:0000313" key="7">
    <source>
        <dbReference type="RefSeq" id="XP_018011240.1"/>
    </source>
</evidence>
<dbReference type="PANTHER" id="PTHR10543">
    <property type="entry name" value="BETA-CAROTENE DIOXYGENASE"/>
    <property type="match status" value="1"/>
</dbReference>
<evidence type="ECO:0000313" key="6">
    <source>
        <dbReference type="Proteomes" id="UP000694843"/>
    </source>
</evidence>
<keyword evidence="2 5" id="KW-0479">Metal-binding</keyword>
<reference evidence="7" key="1">
    <citation type="submission" date="2025-08" db="UniProtKB">
        <authorList>
            <consortium name="RefSeq"/>
        </authorList>
    </citation>
    <scope>IDENTIFICATION</scope>
    <source>
        <tissue evidence="7">Whole organism</tissue>
    </source>
</reference>
<evidence type="ECO:0000256" key="1">
    <source>
        <dbReference type="ARBA" id="ARBA00006787"/>
    </source>
</evidence>
<keyword evidence="3" id="KW-0560">Oxidoreductase</keyword>
<dbReference type="GO" id="GO:0042574">
    <property type="term" value="P:retinal metabolic process"/>
    <property type="evidence" value="ECO:0007669"/>
    <property type="project" value="TreeGrafter"/>
</dbReference>
<dbReference type="KEGG" id="hazt:108668518"/>
<dbReference type="PANTHER" id="PTHR10543:SF24">
    <property type="entry name" value="CAROTENOID ISOMEROOXYGENASE"/>
    <property type="match status" value="1"/>
</dbReference>
<proteinExistence type="inferred from homology"/>
<dbReference type="GO" id="GO:0016121">
    <property type="term" value="P:carotene catabolic process"/>
    <property type="evidence" value="ECO:0007669"/>
    <property type="project" value="TreeGrafter"/>
</dbReference>
<accession>A0A8B7NCC2</accession>
<protein>
    <submittedName>
        <fullName evidence="7">Carotenoid isomerooxygenase</fullName>
    </submittedName>
</protein>
<dbReference type="OMA" id="NCYENED"/>
<dbReference type="GeneID" id="108668518"/>
<feature type="binding site" evidence="5">
    <location>
        <position position="174"/>
    </location>
    <ligand>
        <name>Fe cation</name>
        <dbReference type="ChEBI" id="CHEBI:24875"/>
        <note>catalytic</note>
    </ligand>
</feature>
<evidence type="ECO:0000256" key="2">
    <source>
        <dbReference type="ARBA" id="ARBA00022723"/>
    </source>
</evidence>
<dbReference type="InterPro" id="IPR004294">
    <property type="entry name" value="Carotenoid_Oase"/>
</dbReference>
<comment type="cofactor">
    <cofactor evidence="5">
        <name>Fe(2+)</name>
        <dbReference type="ChEBI" id="CHEBI:29033"/>
    </cofactor>
    <text evidence="5">Binds 1 Fe(2+) ion per subunit.</text>
</comment>
<dbReference type="OrthoDB" id="1069523at2759"/>
<dbReference type="GO" id="GO:0010436">
    <property type="term" value="F:carotenoid dioxygenase activity"/>
    <property type="evidence" value="ECO:0007669"/>
    <property type="project" value="TreeGrafter"/>
</dbReference>
<keyword evidence="6" id="KW-1185">Reference proteome</keyword>
<comment type="similarity">
    <text evidence="1">Belongs to the carotenoid oxygenase family.</text>
</comment>
<feature type="binding site" evidence="5">
    <location>
        <position position="515"/>
    </location>
    <ligand>
        <name>Fe cation</name>
        <dbReference type="ChEBI" id="CHEBI:24875"/>
        <note>catalytic</note>
    </ligand>
</feature>